<dbReference type="Pfam" id="PF04055">
    <property type="entry name" value="Radical_SAM"/>
    <property type="match status" value="1"/>
</dbReference>
<dbReference type="SFLD" id="SFLDS00029">
    <property type="entry name" value="Radical_SAM"/>
    <property type="match status" value="1"/>
</dbReference>
<evidence type="ECO:0000313" key="7">
    <source>
        <dbReference type="EMBL" id="HGU42776.1"/>
    </source>
</evidence>
<dbReference type="EMBL" id="DSZT01000249">
    <property type="protein sequence ID" value="HGU42776.1"/>
    <property type="molecule type" value="Genomic_DNA"/>
</dbReference>
<evidence type="ECO:0000256" key="5">
    <source>
        <dbReference type="PIRSR" id="PIRSR004869-50"/>
    </source>
</evidence>
<gene>
    <name evidence="7" type="ORF">ENT72_07695</name>
</gene>
<evidence type="ECO:0000259" key="6">
    <source>
        <dbReference type="PROSITE" id="PS51918"/>
    </source>
</evidence>
<keyword evidence="1 5" id="KW-0949">S-adenosyl-L-methionine</keyword>
<evidence type="ECO:0000256" key="2">
    <source>
        <dbReference type="ARBA" id="ARBA00022723"/>
    </source>
</evidence>
<feature type="binding site" evidence="5">
    <location>
        <position position="82"/>
    </location>
    <ligand>
        <name>[4Fe-4S] cluster</name>
        <dbReference type="ChEBI" id="CHEBI:49883"/>
        <note>4Fe-4S-S-AdoMet</note>
    </ligand>
</feature>
<keyword evidence="3 5" id="KW-0408">Iron</keyword>
<dbReference type="AlphaFoldDB" id="A0A7C4RZ17"/>
<comment type="caution">
    <text evidence="7">The sequence shown here is derived from an EMBL/GenBank/DDBJ whole genome shotgun (WGS) entry which is preliminary data.</text>
</comment>
<comment type="cofactor">
    <cofactor evidence="5">
        <name>[4Fe-4S] cluster</name>
        <dbReference type="ChEBI" id="CHEBI:49883"/>
    </cofactor>
    <text evidence="5">Binds 1 [4Fe-4S] cluster. The cluster is coordinated with 3 cysteines and an exchangeable S-adenosyl-L-methionine.</text>
</comment>
<dbReference type="SUPFAM" id="SSF102114">
    <property type="entry name" value="Radical SAM enzymes"/>
    <property type="match status" value="1"/>
</dbReference>
<dbReference type="PANTHER" id="PTHR43075">
    <property type="entry name" value="FORMATE LYASE ACTIVATING ENZYME, PUTATIVE (AFU_ORTHOLOGUE AFUA_2G15630)-RELATED"/>
    <property type="match status" value="1"/>
</dbReference>
<proteinExistence type="predicted"/>
<dbReference type="InterPro" id="IPR040085">
    <property type="entry name" value="MJ0674-like"/>
</dbReference>
<dbReference type="GO" id="GO:0051536">
    <property type="term" value="F:iron-sulfur cluster binding"/>
    <property type="evidence" value="ECO:0007669"/>
    <property type="project" value="UniProtKB-KW"/>
</dbReference>
<dbReference type="SFLD" id="SFLDG01099">
    <property type="entry name" value="Uncharacterised_Radical_SAM_Su"/>
    <property type="match status" value="1"/>
</dbReference>
<evidence type="ECO:0000256" key="3">
    <source>
        <dbReference type="ARBA" id="ARBA00023004"/>
    </source>
</evidence>
<evidence type="ECO:0000256" key="4">
    <source>
        <dbReference type="ARBA" id="ARBA00023014"/>
    </source>
</evidence>
<organism evidence="7">
    <name type="scientific">Fervidobacterium pennivorans</name>
    <dbReference type="NCBI Taxonomy" id="93466"/>
    <lineage>
        <taxon>Bacteria</taxon>
        <taxon>Thermotogati</taxon>
        <taxon>Thermotogota</taxon>
        <taxon>Thermotogae</taxon>
        <taxon>Thermotogales</taxon>
        <taxon>Fervidobacteriaceae</taxon>
        <taxon>Fervidobacterium</taxon>
    </lineage>
</organism>
<dbReference type="InterPro" id="IPR058240">
    <property type="entry name" value="rSAM_sf"/>
</dbReference>
<feature type="binding site" evidence="5">
    <location>
        <position position="89"/>
    </location>
    <ligand>
        <name>[4Fe-4S] cluster</name>
        <dbReference type="ChEBI" id="CHEBI:49883"/>
        <note>4Fe-4S-S-AdoMet</note>
    </ligand>
</feature>
<dbReference type="PIRSF" id="PIRSF004869">
    <property type="entry name" value="PflX_prd"/>
    <property type="match status" value="1"/>
</dbReference>
<evidence type="ECO:0000256" key="1">
    <source>
        <dbReference type="ARBA" id="ARBA00022691"/>
    </source>
</evidence>
<dbReference type="CDD" id="cd01335">
    <property type="entry name" value="Radical_SAM"/>
    <property type="match status" value="1"/>
</dbReference>
<dbReference type="GO" id="GO:0003824">
    <property type="term" value="F:catalytic activity"/>
    <property type="evidence" value="ECO:0007669"/>
    <property type="project" value="InterPro"/>
</dbReference>
<dbReference type="Gene3D" id="3.20.20.70">
    <property type="entry name" value="Aldolase class I"/>
    <property type="match status" value="1"/>
</dbReference>
<dbReference type="GO" id="GO:0046872">
    <property type="term" value="F:metal ion binding"/>
    <property type="evidence" value="ECO:0007669"/>
    <property type="project" value="UniProtKB-KW"/>
</dbReference>
<name>A0A7C4RZ17_FERPE</name>
<dbReference type="InterPro" id="IPR013785">
    <property type="entry name" value="Aldolase_TIM"/>
</dbReference>
<dbReference type="PANTHER" id="PTHR43075:SF1">
    <property type="entry name" value="FORMATE LYASE ACTIVATING ENZYME, PUTATIVE (AFU_ORTHOLOGUE AFUA_2G15630)-RELATED"/>
    <property type="match status" value="1"/>
</dbReference>
<keyword evidence="4 5" id="KW-0411">Iron-sulfur</keyword>
<sequence length="301" mass="34088">MTPGYAEKLPDGSLELRAKELMSHLEECDLCPHMCKVNRFEGKLGFCRASADVEIASFGPHFGEESVLVGRNGSGTIFFTHCNMRCVFCQNYHISQLGEGRRVSVEELAEIMLTLQKMGCHNINLVTPTHYIPQIVSALVIAAENGLNIPLVYNCGGYERREIIALLDGIVDIYMPDFKYGDNERAKCYSMVVNYAKHAKESLIEMQRQVGDLVVDERGIAMRGLIIRHLVMPNNVAESKKVLEFVAKEVSPKAYLNIMAQYYPTFKAHIYPEIARRITYKEYEEVLEIAKSISSEFRFAD</sequence>
<dbReference type="InterPro" id="IPR016431">
    <property type="entry name" value="Pyrv-formate_lyase-activ_prd"/>
</dbReference>
<protein>
    <submittedName>
        <fullName evidence="7">Radical SAM protein</fullName>
    </submittedName>
</protein>
<feature type="binding site" evidence="5">
    <location>
        <position position="86"/>
    </location>
    <ligand>
        <name>[4Fe-4S] cluster</name>
        <dbReference type="ChEBI" id="CHEBI:49883"/>
        <note>4Fe-4S-S-AdoMet</note>
    </ligand>
</feature>
<feature type="domain" description="Radical SAM core" evidence="6">
    <location>
        <begin position="61"/>
        <end position="296"/>
    </location>
</feature>
<dbReference type="PROSITE" id="PS51918">
    <property type="entry name" value="RADICAL_SAM"/>
    <property type="match status" value="1"/>
</dbReference>
<keyword evidence="2 5" id="KW-0479">Metal-binding</keyword>
<reference evidence="7" key="1">
    <citation type="journal article" date="2020" name="mSystems">
        <title>Genome- and Community-Level Interaction Insights into Carbon Utilization and Element Cycling Functions of Hydrothermarchaeota in Hydrothermal Sediment.</title>
        <authorList>
            <person name="Zhou Z."/>
            <person name="Liu Y."/>
            <person name="Xu W."/>
            <person name="Pan J."/>
            <person name="Luo Z.H."/>
            <person name="Li M."/>
        </authorList>
    </citation>
    <scope>NUCLEOTIDE SEQUENCE [LARGE SCALE GENOMIC DNA]</scope>
    <source>
        <strain evidence="7">SpSt-604</strain>
    </source>
</reference>
<accession>A0A7C4RZ17</accession>
<dbReference type="InterPro" id="IPR007197">
    <property type="entry name" value="rSAM"/>
</dbReference>